<accession>A0A1H3R327</accession>
<dbReference type="EMBL" id="FNOT01000029">
    <property type="protein sequence ID" value="SDZ20232.1"/>
    <property type="molecule type" value="Genomic_DNA"/>
</dbReference>
<evidence type="ECO:0000313" key="2">
    <source>
        <dbReference type="Proteomes" id="UP000198921"/>
    </source>
</evidence>
<evidence type="ECO:0000313" key="1">
    <source>
        <dbReference type="EMBL" id="SDZ20232.1"/>
    </source>
</evidence>
<sequence length="78" mass="8879">MCRHDGHRVSSATVLPLLREEGLLLEASYQRERRPLAARRKAAFATELTRPNKALQVDFSEFETTAGSTWRLAGCRDY</sequence>
<protein>
    <submittedName>
        <fullName evidence="1">Uncharacterized protein</fullName>
    </submittedName>
</protein>
<proteinExistence type="predicted"/>
<gene>
    <name evidence="1" type="ORF">SAMN05660209_05011</name>
</gene>
<dbReference type="Proteomes" id="UP000198921">
    <property type="component" value="Unassembled WGS sequence"/>
</dbReference>
<name>A0A1H3R327_9ACTN</name>
<reference evidence="2" key="1">
    <citation type="submission" date="2016-10" db="EMBL/GenBank/DDBJ databases">
        <authorList>
            <person name="Varghese N."/>
            <person name="Submissions S."/>
        </authorList>
    </citation>
    <scope>NUCLEOTIDE SEQUENCE [LARGE SCALE GENOMIC DNA]</scope>
    <source>
        <strain evidence="2">DSM 45422</strain>
    </source>
</reference>
<keyword evidence="2" id="KW-1185">Reference proteome</keyword>
<dbReference type="RefSeq" id="WP_211517294.1">
    <property type="nucleotide sequence ID" value="NZ_FNOT01000029.1"/>
</dbReference>
<dbReference type="AlphaFoldDB" id="A0A1H3R327"/>
<dbReference type="STRING" id="1137993.SAMN05660209_05011"/>
<organism evidence="1 2">
    <name type="scientific">Geodermatophilus africanus</name>
    <dbReference type="NCBI Taxonomy" id="1137993"/>
    <lineage>
        <taxon>Bacteria</taxon>
        <taxon>Bacillati</taxon>
        <taxon>Actinomycetota</taxon>
        <taxon>Actinomycetes</taxon>
        <taxon>Geodermatophilales</taxon>
        <taxon>Geodermatophilaceae</taxon>
        <taxon>Geodermatophilus</taxon>
    </lineage>
</organism>